<dbReference type="GO" id="GO:0051536">
    <property type="term" value="F:iron-sulfur cluster binding"/>
    <property type="evidence" value="ECO:0007669"/>
    <property type="project" value="UniProtKB-KW"/>
</dbReference>
<dbReference type="Proteomes" id="UP001208570">
    <property type="component" value="Unassembled WGS sequence"/>
</dbReference>
<evidence type="ECO:0000256" key="8">
    <source>
        <dbReference type="ARBA" id="ARBA00023204"/>
    </source>
</evidence>
<keyword evidence="8" id="KW-0234">DNA repair</keyword>
<dbReference type="InterPro" id="IPR004035">
    <property type="entry name" value="Endouclease-III_FeS-bd_BS"/>
</dbReference>
<feature type="domain" description="HhH-GPD" evidence="11">
    <location>
        <begin position="17"/>
        <end position="164"/>
    </location>
</feature>
<dbReference type="PANTHER" id="PTHR43286:SF1">
    <property type="entry name" value="ENDONUCLEASE III-LIKE PROTEIN 1"/>
    <property type="match status" value="1"/>
</dbReference>
<dbReference type="GO" id="GO:0046872">
    <property type="term" value="F:metal ion binding"/>
    <property type="evidence" value="ECO:0007669"/>
    <property type="project" value="UniProtKB-KW"/>
</dbReference>
<evidence type="ECO:0000256" key="2">
    <source>
        <dbReference type="ARBA" id="ARBA00008343"/>
    </source>
</evidence>
<dbReference type="Gene3D" id="1.10.1670.10">
    <property type="entry name" value="Helix-hairpin-Helix base-excision DNA repair enzymes (C-terminal)"/>
    <property type="match status" value="1"/>
</dbReference>
<evidence type="ECO:0000259" key="11">
    <source>
        <dbReference type="SMART" id="SM00478"/>
    </source>
</evidence>
<comment type="cofactor">
    <cofactor evidence="1">
        <name>[4Fe-4S] cluster</name>
        <dbReference type="ChEBI" id="CHEBI:49883"/>
    </cofactor>
</comment>
<keyword evidence="13" id="KW-1185">Reference proteome</keyword>
<dbReference type="PANTHER" id="PTHR43286">
    <property type="entry name" value="ENDONUCLEASE III-LIKE PROTEIN 1"/>
    <property type="match status" value="1"/>
</dbReference>
<evidence type="ECO:0000256" key="4">
    <source>
        <dbReference type="ARBA" id="ARBA00022763"/>
    </source>
</evidence>
<keyword evidence="4" id="KW-0227">DNA damage</keyword>
<dbReference type="InterPro" id="IPR004036">
    <property type="entry name" value="Endonuclease-III-like_CS2"/>
</dbReference>
<dbReference type="Pfam" id="PF00730">
    <property type="entry name" value="HhH-GPD"/>
    <property type="match status" value="1"/>
</dbReference>
<dbReference type="InterPro" id="IPR023170">
    <property type="entry name" value="HhH_base_excis_C"/>
</dbReference>
<evidence type="ECO:0000256" key="7">
    <source>
        <dbReference type="ARBA" id="ARBA00023014"/>
    </source>
</evidence>
<dbReference type="GO" id="GO:0000703">
    <property type="term" value="F:oxidized pyrimidine nucleobase lesion DNA N-glycosylase activity"/>
    <property type="evidence" value="ECO:0007669"/>
    <property type="project" value="UniProtKB-ARBA"/>
</dbReference>
<dbReference type="AlphaFoldDB" id="A0AAD9MSL2"/>
<comment type="caution">
    <text evidence="12">The sequence shown here is derived from an EMBL/GenBank/DDBJ whole genome shotgun (WGS) entry which is preliminary data.</text>
</comment>
<dbReference type="SMART" id="SM00478">
    <property type="entry name" value="ENDO3c"/>
    <property type="match status" value="1"/>
</dbReference>
<dbReference type="GO" id="GO:0006289">
    <property type="term" value="P:nucleotide-excision repair"/>
    <property type="evidence" value="ECO:0007669"/>
    <property type="project" value="TreeGrafter"/>
</dbReference>
<dbReference type="EMBL" id="JAODUP010001091">
    <property type="protein sequence ID" value="KAK2141489.1"/>
    <property type="molecule type" value="Genomic_DNA"/>
</dbReference>
<dbReference type="Gene3D" id="1.10.340.30">
    <property type="entry name" value="Hypothetical protein, domain 2"/>
    <property type="match status" value="1"/>
</dbReference>
<dbReference type="GO" id="GO:0016829">
    <property type="term" value="F:lyase activity"/>
    <property type="evidence" value="ECO:0007669"/>
    <property type="project" value="UniProtKB-KW"/>
</dbReference>
<evidence type="ECO:0000256" key="1">
    <source>
        <dbReference type="ARBA" id="ARBA00001966"/>
    </source>
</evidence>
<evidence type="ECO:0000256" key="5">
    <source>
        <dbReference type="ARBA" id="ARBA00022801"/>
    </source>
</evidence>
<keyword evidence="6" id="KW-0408">Iron</keyword>
<dbReference type="InterPro" id="IPR003265">
    <property type="entry name" value="HhH-GPD_domain"/>
</dbReference>
<keyword evidence="7" id="KW-0411">Iron-sulfur</keyword>
<dbReference type="PIRSF" id="PIRSF001435">
    <property type="entry name" value="Nth"/>
    <property type="match status" value="1"/>
</dbReference>
<evidence type="ECO:0000256" key="10">
    <source>
        <dbReference type="ARBA" id="ARBA00023295"/>
    </source>
</evidence>
<name>A0AAD9MSL2_9ANNE</name>
<gene>
    <name evidence="12" type="ORF">LSH36_1091g00041</name>
</gene>
<accession>A0AAD9MSL2</accession>
<reference evidence="12" key="1">
    <citation type="journal article" date="2023" name="Mol. Biol. Evol.">
        <title>Third-Generation Sequencing Reveals the Adaptive Role of the Epigenome in Three Deep-Sea Polychaetes.</title>
        <authorList>
            <person name="Perez M."/>
            <person name="Aroh O."/>
            <person name="Sun Y."/>
            <person name="Lan Y."/>
            <person name="Juniper S.K."/>
            <person name="Young C.R."/>
            <person name="Angers B."/>
            <person name="Qian P.Y."/>
        </authorList>
    </citation>
    <scope>NUCLEOTIDE SEQUENCE</scope>
    <source>
        <strain evidence="12">P08H-3</strain>
    </source>
</reference>
<dbReference type="SUPFAM" id="SSF48150">
    <property type="entry name" value="DNA-glycosylase"/>
    <property type="match status" value="1"/>
</dbReference>
<dbReference type="FunFam" id="1.10.340.30:FF:000001">
    <property type="entry name" value="Endonuclease III"/>
    <property type="match status" value="1"/>
</dbReference>
<evidence type="ECO:0000256" key="6">
    <source>
        <dbReference type="ARBA" id="ARBA00023004"/>
    </source>
</evidence>
<dbReference type="GO" id="GO:0006285">
    <property type="term" value="P:base-excision repair, AP site formation"/>
    <property type="evidence" value="ECO:0007669"/>
    <property type="project" value="UniProtKB-ARBA"/>
</dbReference>
<proteinExistence type="inferred from homology"/>
<keyword evidence="5" id="KW-0378">Hydrolase</keyword>
<comment type="similarity">
    <text evidence="2">Belongs to the Nth/MutY family.</text>
</comment>
<dbReference type="PROSITE" id="PS01155">
    <property type="entry name" value="ENDONUCLEASE_III_2"/>
    <property type="match status" value="1"/>
</dbReference>
<keyword evidence="3" id="KW-0479">Metal-binding</keyword>
<dbReference type="GO" id="GO:0003906">
    <property type="term" value="F:DNA-(apurinic or apyrimidinic site) endonuclease activity"/>
    <property type="evidence" value="ECO:0007669"/>
    <property type="project" value="TreeGrafter"/>
</dbReference>
<protein>
    <recommendedName>
        <fullName evidence="11">HhH-GPD domain-containing protein</fullName>
    </recommendedName>
</protein>
<dbReference type="CDD" id="cd00056">
    <property type="entry name" value="ENDO3c"/>
    <property type="match status" value="1"/>
</dbReference>
<evidence type="ECO:0000256" key="9">
    <source>
        <dbReference type="ARBA" id="ARBA00023239"/>
    </source>
</evidence>
<dbReference type="InterPro" id="IPR011257">
    <property type="entry name" value="DNA_glycosylase"/>
</dbReference>
<evidence type="ECO:0000313" key="12">
    <source>
        <dbReference type="EMBL" id="KAK2141489.1"/>
    </source>
</evidence>
<keyword evidence="9" id="KW-0456">Lyase</keyword>
<sequence>MASHKYSTYQLLIATLISLRTKDNVTLAAAQRLFAIANTPSEICNLSHKKIEKIIFPSGFYKRKAKTIQQISCILVHQYNGILPSKEALLLNLPGVGRKTATLVLGLGFHIPAICVDTHVHRIANRMGWIKTKKVEDTELELRTLVPKQYWIEINSLLVSFGQQICRPISPLCSHCMFQTTCPKKNVKQYR</sequence>
<keyword evidence="10" id="KW-0326">Glycosidase</keyword>
<organism evidence="12 13">
    <name type="scientific">Paralvinella palmiformis</name>
    <dbReference type="NCBI Taxonomy" id="53620"/>
    <lineage>
        <taxon>Eukaryota</taxon>
        <taxon>Metazoa</taxon>
        <taxon>Spiralia</taxon>
        <taxon>Lophotrochozoa</taxon>
        <taxon>Annelida</taxon>
        <taxon>Polychaeta</taxon>
        <taxon>Sedentaria</taxon>
        <taxon>Canalipalpata</taxon>
        <taxon>Terebellida</taxon>
        <taxon>Terebelliformia</taxon>
        <taxon>Alvinellidae</taxon>
        <taxon>Paralvinella</taxon>
    </lineage>
</organism>
<evidence type="ECO:0000256" key="3">
    <source>
        <dbReference type="ARBA" id="ARBA00022723"/>
    </source>
</evidence>
<evidence type="ECO:0000313" key="13">
    <source>
        <dbReference type="Proteomes" id="UP001208570"/>
    </source>
</evidence>
<dbReference type="PROSITE" id="PS00764">
    <property type="entry name" value="ENDONUCLEASE_III_1"/>
    <property type="match status" value="1"/>
</dbReference>